<dbReference type="InterPro" id="IPR037108">
    <property type="entry name" value="TM1727-like_C_sf"/>
</dbReference>
<dbReference type="InterPro" id="IPR008927">
    <property type="entry name" value="6-PGluconate_DH-like_C_sf"/>
</dbReference>
<keyword evidence="4" id="KW-1185">Reference proteome</keyword>
<evidence type="ECO:0000313" key="3">
    <source>
        <dbReference type="EMBL" id="GAC80452.1"/>
    </source>
</evidence>
<dbReference type="eggNOG" id="COG5495">
    <property type="taxonomic scope" value="Bacteria"/>
</dbReference>
<sequence>MRTACGRDWNIELEAAVNSPTAPARLRVGIVSAGRVGTALGEALAAAGHHVNSVVANSPQSAARVHDRLPSAEICDLNSLVAASDLIVVAVPDTVLADVASQIAAADAFRPGTIVTHTAGAHGVDVLGPIARRGGIVLATHPAMTFVGTRDDTARLSASCFGVTAADEIGDAIAMALVLELGATPIRIAETSRTLYHAALAHGANNLNALITDAVTALQAAIAGPGGHAARTATVDGGSIGLAEQLLAPLVTASLENVLSQGRSALTGPVARGDIDTVARHLDELSDVHEGIAHGYRVLAGRAAAQHDSPQALREMLEAHP</sequence>
<dbReference type="Proteomes" id="UP000035009">
    <property type="component" value="Unassembled WGS sequence"/>
</dbReference>
<dbReference type="AlphaFoldDB" id="M3UXH1"/>
<dbReference type="InterPro" id="IPR018931">
    <property type="entry name" value="DUF2520"/>
</dbReference>
<comment type="caution">
    <text evidence="3">The sequence shown here is derived from an EMBL/GenBank/DDBJ whole genome shotgun (WGS) entry which is preliminary data.</text>
</comment>
<name>M3UXH1_GORML</name>
<gene>
    <name evidence="3" type="ORF">GM1_018_00150</name>
</gene>
<protein>
    <recommendedName>
        <fullName evidence="5">Oxidoreductase</fullName>
    </recommendedName>
</protein>
<dbReference type="RefSeq" id="WP_008379489.1">
    <property type="nucleotide sequence ID" value="NZ_BAOP01000018.1"/>
</dbReference>
<evidence type="ECO:0008006" key="5">
    <source>
        <dbReference type="Google" id="ProtNLM"/>
    </source>
</evidence>
<dbReference type="PANTHER" id="PTHR40459">
    <property type="entry name" value="CONSERVED HYPOTHETICAL ALANINE AND LEUCINE RICH PROTEIN"/>
    <property type="match status" value="1"/>
</dbReference>
<organism evidence="3 4">
    <name type="scientific">Gordonia malaquae NBRC 108250</name>
    <dbReference type="NCBI Taxonomy" id="1223542"/>
    <lineage>
        <taxon>Bacteria</taxon>
        <taxon>Bacillati</taxon>
        <taxon>Actinomycetota</taxon>
        <taxon>Actinomycetes</taxon>
        <taxon>Mycobacteriales</taxon>
        <taxon>Gordoniaceae</taxon>
        <taxon>Gordonia</taxon>
    </lineage>
</organism>
<dbReference type="OrthoDB" id="8650434at2"/>
<dbReference type="SUPFAM" id="SSF48179">
    <property type="entry name" value="6-phosphogluconate dehydrogenase C-terminal domain-like"/>
    <property type="match status" value="1"/>
</dbReference>
<dbReference type="InterPro" id="IPR036291">
    <property type="entry name" value="NAD(P)-bd_dom_sf"/>
</dbReference>
<feature type="domain" description="Putative oxidoreductase/dehydrogenase Rossmann-like" evidence="1">
    <location>
        <begin position="18"/>
        <end position="142"/>
    </location>
</feature>
<evidence type="ECO:0000313" key="4">
    <source>
        <dbReference type="Proteomes" id="UP000035009"/>
    </source>
</evidence>
<accession>M3UXH1</accession>
<proteinExistence type="predicted"/>
<evidence type="ECO:0000259" key="1">
    <source>
        <dbReference type="Pfam" id="PF10727"/>
    </source>
</evidence>
<reference evidence="3 4" key="1">
    <citation type="submission" date="2013-02" db="EMBL/GenBank/DDBJ databases">
        <title>Whole genome shotgun sequence of Gordonia malaquae NBRC 108250.</title>
        <authorList>
            <person name="Yoshida I."/>
            <person name="Hosoyama A."/>
            <person name="Tsuchikane K."/>
            <person name="Ando Y."/>
            <person name="Baba S."/>
            <person name="Ohji S."/>
            <person name="Hamada M."/>
            <person name="Tamura T."/>
            <person name="Yamazoe A."/>
            <person name="Yamazaki S."/>
            <person name="Fujita N."/>
        </authorList>
    </citation>
    <scope>NUCLEOTIDE SEQUENCE [LARGE SCALE GENOMIC DNA]</scope>
    <source>
        <strain evidence="3 4">NBRC 108250</strain>
    </source>
</reference>
<dbReference type="Pfam" id="PF10728">
    <property type="entry name" value="DUF2520"/>
    <property type="match status" value="1"/>
</dbReference>
<evidence type="ECO:0000259" key="2">
    <source>
        <dbReference type="Pfam" id="PF10728"/>
    </source>
</evidence>
<feature type="domain" description="DUF2520" evidence="2">
    <location>
        <begin position="160"/>
        <end position="301"/>
    </location>
</feature>
<dbReference type="Pfam" id="PF10727">
    <property type="entry name" value="Rossmann-like"/>
    <property type="match status" value="1"/>
</dbReference>
<dbReference type="InterPro" id="IPR019665">
    <property type="entry name" value="OxRdtase/DH_put_Rossmann_dom"/>
</dbReference>
<dbReference type="SUPFAM" id="SSF51735">
    <property type="entry name" value="NAD(P)-binding Rossmann-fold domains"/>
    <property type="match status" value="1"/>
</dbReference>
<dbReference type="PANTHER" id="PTHR40459:SF1">
    <property type="entry name" value="CONSERVED HYPOTHETICAL ALANINE AND LEUCINE RICH PROTEIN"/>
    <property type="match status" value="1"/>
</dbReference>
<dbReference type="STRING" id="410332.SAMN04488550_3926"/>
<dbReference type="Gene3D" id="1.10.1040.20">
    <property type="entry name" value="ProC-like, C-terminal domain"/>
    <property type="match status" value="1"/>
</dbReference>
<dbReference type="EMBL" id="BAOP01000018">
    <property type="protein sequence ID" value="GAC80452.1"/>
    <property type="molecule type" value="Genomic_DNA"/>
</dbReference>
<dbReference type="Gene3D" id="3.40.50.720">
    <property type="entry name" value="NAD(P)-binding Rossmann-like Domain"/>
    <property type="match status" value="1"/>
</dbReference>